<dbReference type="EMBL" id="JACHIA010000004">
    <property type="protein sequence ID" value="MBB6070279.1"/>
    <property type="molecule type" value="Genomic_DNA"/>
</dbReference>
<evidence type="ECO:0000256" key="1">
    <source>
        <dbReference type="SAM" id="MobiDB-lite"/>
    </source>
</evidence>
<gene>
    <name evidence="2" type="ORF">HNQ61_001898</name>
</gene>
<comment type="caution">
    <text evidence="2">The sequence shown here is derived from an EMBL/GenBank/DDBJ whole genome shotgun (WGS) entry which is preliminary data.</text>
</comment>
<accession>A0A841GU84</accession>
<protein>
    <submittedName>
        <fullName evidence="2">Uncharacterized protein</fullName>
    </submittedName>
</protein>
<proteinExistence type="predicted"/>
<feature type="region of interest" description="Disordered" evidence="1">
    <location>
        <begin position="1"/>
        <end position="33"/>
    </location>
</feature>
<dbReference type="RefSeq" id="WP_170035675.1">
    <property type="nucleotide sequence ID" value="NZ_JABDTL010000001.1"/>
</dbReference>
<name>A0A841GU84_9BACT</name>
<dbReference type="Proteomes" id="UP000582837">
    <property type="component" value="Unassembled WGS sequence"/>
</dbReference>
<reference evidence="2 3" key="1">
    <citation type="submission" date="2020-08" db="EMBL/GenBank/DDBJ databases">
        <title>Genomic Encyclopedia of Type Strains, Phase IV (KMG-IV): sequencing the most valuable type-strain genomes for metagenomic binning, comparative biology and taxonomic classification.</title>
        <authorList>
            <person name="Goeker M."/>
        </authorList>
    </citation>
    <scope>NUCLEOTIDE SEQUENCE [LARGE SCALE GENOMIC DNA]</scope>
    <source>
        <strain evidence="2 3">DSM 29007</strain>
    </source>
</reference>
<organism evidence="2 3">
    <name type="scientific">Longimicrobium terrae</name>
    <dbReference type="NCBI Taxonomy" id="1639882"/>
    <lineage>
        <taxon>Bacteria</taxon>
        <taxon>Pseudomonadati</taxon>
        <taxon>Gemmatimonadota</taxon>
        <taxon>Longimicrobiia</taxon>
        <taxon>Longimicrobiales</taxon>
        <taxon>Longimicrobiaceae</taxon>
        <taxon>Longimicrobium</taxon>
    </lineage>
</organism>
<keyword evidence="3" id="KW-1185">Reference proteome</keyword>
<evidence type="ECO:0000313" key="2">
    <source>
        <dbReference type="EMBL" id="MBB6070279.1"/>
    </source>
</evidence>
<dbReference type="AlphaFoldDB" id="A0A841GU84"/>
<sequence>MITHSGRQPETALPPPDLHRLKDESGPAGDACASALHPQDWRSVPLATARAFAGEEAARTSIKATAKKFGCGRATLRNFIFGRTNPSVAVQRRIALQYLASAASLAARALDDLTSGLPAHAQPEARAELLATLAEQYRAAGMQQPPWSLSGEE</sequence>
<evidence type="ECO:0000313" key="3">
    <source>
        <dbReference type="Proteomes" id="UP000582837"/>
    </source>
</evidence>